<sequence>MTGEPRSSAAQFNARADHYATSEIHRAGPSLPVLLALAAPGPGDEALDVATGTGNTALALAPQLAHVTGLDLAEGMLAHAQARAEREGVANARFVVGSAEALPFGDGVFTLVTSRHAPHHFWHVERFLSEAFRVLTPGGRLVLADQISGSAVLQPWTDEYQRLRDPSHFAQRTVEAWQALTAAAGFRWTAAEVVPYRLDFGWWTRQAGCTPQTVQALRAHAARLSPAEARQAGLHFDQGGDLVAHTEPMLVVRLDKP</sequence>
<protein>
    <submittedName>
        <fullName evidence="2">Class I SAM-dependent methyltransferase</fullName>
        <ecNumber evidence="2">2.1.1.-</ecNumber>
    </submittedName>
</protein>
<comment type="caution">
    <text evidence="2">The sequence shown here is derived from an EMBL/GenBank/DDBJ whole genome shotgun (WGS) entry which is preliminary data.</text>
</comment>
<organism evidence="2 3">
    <name type="scientific">Deinococcus hohokamensis</name>
    <dbReference type="NCBI Taxonomy" id="309883"/>
    <lineage>
        <taxon>Bacteria</taxon>
        <taxon>Thermotogati</taxon>
        <taxon>Deinococcota</taxon>
        <taxon>Deinococci</taxon>
        <taxon>Deinococcales</taxon>
        <taxon>Deinococcaceae</taxon>
        <taxon>Deinococcus</taxon>
    </lineage>
</organism>
<keyword evidence="2" id="KW-0489">Methyltransferase</keyword>
<dbReference type="EMBL" id="JBHSEI010000011">
    <property type="protein sequence ID" value="MFC4639911.1"/>
    <property type="molecule type" value="Genomic_DNA"/>
</dbReference>
<dbReference type="Pfam" id="PF08241">
    <property type="entry name" value="Methyltransf_11"/>
    <property type="match status" value="1"/>
</dbReference>
<dbReference type="CDD" id="cd02440">
    <property type="entry name" value="AdoMet_MTases"/>
    <property type="match status" value="1"/>
</dbReference>
<dbReference type="RefSeq" id="WP_380062900.1">
    <property type="nucleotide sequence ID" value="NZ_JBHSEI010000011.1"/>
</dbReference>
<dbReference type="EC" id="2.1.1.-" evidence="2"/>
<feature type="domain" description="Methyltransferase type 11" evidence="1">
    <location>
        <begin position="47"/>
        <end position="143"/>
    </location>
</feature>
<reference evidence="3" key="1">
    <citation type="journal article" date="2019" name="Int. J. Syst. Evol. Microbiol.">
        <title>The Global Catalogue of Microorganisms (GCM) 10K type strain sequencing project: providing services to taxonomists for standard genome sequencing and annotation.</title>
        <authorList>
            <consortium name="The Broad Institute Genomics Platform"/>
            <consortium name="The Broad Institute Genome Sequencing Center for Infectious Disease"/>
            <person name="Wu L."/>
            <person name="Ma J."/>
        </authorList>
    </citation>
    <scope>NUCLEOTIDE SEQUENCE [LARGE SCALE GENOMIC DNA]</scope>
    <source>
        <strain evidence="3">CCUG 55995</strain>
    </source>
</reference>
<keyword evidence="2" id="KW-0808">Transferase</keyword>
<dbReference type="InterPro" id="IPR013216">
    <property type="entry name" value="Methyltransf_11"/>
</dbReference>
<dbReference type="Proteomes" id="UP001595952">
    <property type="component" value="Unassembled WGS sequence"/>
</dbReference>
<dbReference type="SUPFAM" id="SSF53335">
    <property type="entry name" value="S-adenosyl-L-methionine-dependent methyltransferases"/>
    <property type="match status" value="1"/>
</dbReference>
<accession>A0ABV9IC45</accession>
<dbReference type="InterPro" id="IPR050508">
    <property type="entry name" value="Methyltransf_Superfamily"/>
</dbReference>
<evidence type="ECO:0000313" key="3">
    <source>
        <dbReference type="Proteomes" id="UP001595952"/>
    </source>
</evidence>
<evidence type="ECO:0000259" key="1">
    <source>
        <dbReference type="Pfam" id="PF08241"/>
    </source>
</evidence>
<gene>
    <name evidence="2" type="ORF">ACFO0D_16415</name>
</gene>
<dbReference type="Gene3D" id="3.40.50.150">
    <property type="entry name" value="Vaccinia Virus protein VP39"/>
    <property type="match status" value="1"/>
</dbReference>
<proteinExistence type="predicted"/>
<dbReference type="InterPro" id="IPR029063">
    <property type="entry name" value="SAM-dependent_MTases_sf"/>
</dbReference>
<keyword evidence="3" id="KW-1185">Reference proteome</keyword>
<evidence type="ECO:0000313" key="2">
    <source>
        <dbReference type="EMBL" id="MFC4639911.1"/>
    </source>
</evidence>
<dbReference type="GO" id="GO:0032259">
    <property type="term" value="P:methylation"/>
    <property type="evidence" value="ECO:0007669"/>
    <property type="project" value="UniProtKB-KW"/>
</dbReference>
<name>A0ABV9IC45_9DEIO</name>
<dbReference type="GO" id="GO:0008168">
    <property type="term" value="F:methyltransferase activity"/>
    <property type="evidence" value="ECO:0007669"/>
    <property type="project" value="UniProtKB-KW"/>
</dbReference>
<dbReference type="PANTHER" id="PTHR42912">
    <property type="entry name" value="METHYLTRANSFERASE"/>
    <property type="match status" value="1"/>
</dbReference>